<organism evidence="3 4">
    <name type="scientific">Kineosporia succinea</name>
    <dbReference type="NCBI Taxonomy" id="84632"/>
    <lineage>
        <taxon>Bacteria</taxon>
        <taxon>Bacillati</taxon>
        <taxon>Actinomycetota</taxon>
        <taxon>Actinomycetes</taxon>
        <taxon>Kineosporiales</taxon>
        <taxon>Kineosporiaceae</taxon>
        <taxon>Kineosporia</taxon>
    </lineage>
</organism>
<keyword evidence="2" id="KW-0472">Membrane</keyword>
<protein>
    <submittedName>
        <fullName evidence="3">Uncharacterized protein</fullName>
    </submittedName>
</protein>
<feature type="compositionally biased region" description="Basic and acidic residues" evidence="1">
    <location>
        <begin position="13"/>
        <end position="31"/>
    </location>
</feature>
<feature type="region of interest" description="Disordered" evidence="1">
    <location>
        <begin position="1"/>
        <end position="54"/>
    </location>
</feature>
<keyword evidence="2" id="KW-0812">Transmembrane</keyword>
<evidence type="ECO:0000313" key="4">
    <source>
        <dbReference type="Proteomes" id="UP001235712"/>
    </source>
</evidence>
<dbReference type="RefSeq" id="WP_307247830.1">
    <property type="nucleotide sequence ID" value="NZ_JAUSQZ010000001.1"/>
</dbReference>
<dbReference type="EMBL" id="JAUSQZ010000001">
    <property type="protein sequence ID" value="MDP9829550.1"/>
    <property type="molecule type" value="Genomic_DNA"/>
</dbReference>
<name>A0ABT9PC20_9ACTN</name>
<evidence type="ECO:0000256" key="2">
    <source>
        <dbReference type="SAM" id="Phobius"/>
    </source>
</evidence>
<keyword evidence="2" id="KW-1133">Transmembrane helix</keyword>
<evidence type="ECO:0000256" key="1">
    <source>
        <dbReference type="SAM" id="MobiDB-lite"/>
    </source>
</evidence>
<dbReference type="Proteomes" id="UP001235712">
    <property type="component" value="Unassembled WGS sequence"/>
</dbReference>
<sequence length="94" mass="10534">MSEFGFPRSRRSRTADAPHELRASKLRDTRHLHLVPDLPDPSDPADLPEGRPRRWSARCTRTTRRVLVTAAVALTTSTVTIDAAYALAHTTHLH</sequence>
<gene>
    <name evidence="3" type="ORF">J2S57_005299</name>
</gene>
<accession>A0ABT9PC20</accession>
<proteinExistence type="predicted"/>
<evidence type="ECO:0000313" key="3">
    <source>
        <dbReference type="EMBL" id="MDP9829550.1"/>
    </source>
</evidence>
<comment type="caution">
    <text evidence="3">The sequence shown here is derived from an EMBL/GenBank/DDBJ whole genome shotgun (WGS) entry which is preliminary data.</text>
</comment>
<keyword evidence="4" id="KW-1185">Reference proteome</keyword>
<feature type="transmembrane region" description="Helical" evidence="2">
    <location>
        <begin position="66"/>
        <end position="88"/>
    </location>
</feature>
<reference evidence="3 4" key="1">
    <citation type="submission" date="2023-07" db="EMBL/GenBank/DDBJ databases">
        <title>Sequencing the genomes of 1000 actinobacteria strains.</title>
        <authorList>
            <person name="Klenk H.-P."/>
        </authorList>
    </citation>
    <scope>NUCLEOTIDE SEQUENCE [LARGE SCALE GENOMIC DNA]</scope>
    <source>
        <strain evidence="3 4">DSM 44388</strain>
    </source>
</reference>